<sequence>MADFALSRRVILCFQLCGLHSINLSHMKDSKEVDGAMIKYRLYQLLHIIVVGANCIVVIFCPNSIMFANDPLGRFNDWIKYYAALFTSCLILTESYFRVRQLIEIFRLSGRLDGIFGSIRVDLSQESVTSYRVYIRKFLPFAAMLLLLEIWALPFFLTNTPMFNYWILTFPMLLQSRFRQLQHILYIDLCHHYARVLASNVKELAVFSECPRGHIRRLIGGISKEVCQLPLQGATESSSRCLGNLQLYQYLLRVVPGGELCFPLPSTSRRLLLALLPVLQSILRRRNVHFFLFSMYFGKSFLFSNRGKQLLIRPFSQNQSAIYSTAPQF</sequence>
<dbReference type="EnsemblMetazoa" id="LLOJ010698-RA">
    <property type="protein sequence ID" value="LLOJ010698-PA"/>
    <property type="gene ID" value="LLOJ010698"/>
</dbReference>
<keyword evidence="1" id="KW-0472">Membrane</keyword>
<dbReference type="AlphaFoldDB" id="A0A240SXQ1"/>
<keyword evidence="1" id="KW-0812">Transmembrane</keyword>
<accession>A0A240SXQ1</accession>
<evidence type="ECO:0000313" key="2">
    <source>
        <dbReference type="EnsemblMetazoa" id="LLOJ010698-PA"/>
    </source>
</evidence>
<dbReference type="VEuPathDB" id="VectorBase:LLONM1_003272"/>
<dbReference type="Proteomes" id="UP000092461">
    <property type="component" value="Unassembled WGS sequence"/>
</dbReference>
<feature type="transmembrane region" description="Helical" evidence="1">
    <location>
        <begin position="79"/>
        <end position="97"/>
    </location>
</feature>
<feature type="transmembrane region" description="Helical" evidence="1">
    <location>
        <begin position="45"/>
        <end position="67"/>
    </location>
</feature>
<dbReference type="EMBL" id="AJWK01010995">
    <property type="status" value="NOT_ANNOTATED_CDS"/>
    <property type="molecule type" value="Genomic_DNA"/>
</dbReference>
<evidence type="ECO:0000256" key="1">
    <source>
        <dbReference type="SAM" id="Phobius"/>
    </source>
</evidence>
<organism evidence="2 3">
    <name type="scientific">Lutzomyia longipalpis</name>
    <name type="common">Sand fly</name>
    <dbReference type="NCBI Taxonomy" id="7200"/>
    <lineage>
        <taxon>Eukaryota</taxon>
        <taxon>Metazoa</taxon>
        <taxon>Ecdysozoa</taxon>
        <taxon>Arthropoda</taxon>
        <taxon>Hexapoda</taxon>
        <taxon>Insecta</taxon>
        <taxon>Pterygota</taxon>
        <taxon>Neoptera</taxon>
        <taxon>Endopterygota</taxon>
        <taxon>Diptera</taxon>
        <taxon>Nematocera</taxon>
        <taxon>Psychodoidea</taxon>
        <taxon>Psychodidae</taxon>
        <taxon>Lutzomyia</taxon>
        <taxon>Lutzomyia</taxon>
    </lineage>
</organism>
<evidence type="ECO:0000313" key="3">
    <source>
        <dbReference type="Proteomes" id="UP000092461"/>
    </source>
</evidence>
<protein>
    <submittedName>
        <fullName evidence="2">Uncharacterized protein</fullName>
    </submittedName>
</protein>
<keyword evidence="3" id="KW-1185">Reference proteome</keyword>
<name>A0A240SXQ1_LUTLO</name>
<reference evidence="2" key="1">
    <citation type="submission" date="2020-05" db="UniProtKB">
        <authorList>
            <consortium name="EnsemblMetazoa"/>
        </authorList>
    </citation>
    <scope>IDENTIFICATION</scope>
    <source>
        <strain evidence="2">Jacobina</strain>
    </source>
</reference>
<dbReference type="VEuPathDB" id="VectorBase:LLOJ010698"/>
<keyword evidence="1" id="KW-1133">Transmembrane helix</keyword>
<feature type="transmembrane region" description="Helical" evidence="1">
    <location>
        <begin position="138"/>
        <end position="157"/>
    </location>
</feature>
<proteinExistence type="predicted"/>